<dbReference type="RefSeq" id="WP_258332229.1">
    <property type="nucleotide sequence ID" value="NZ_JAPTGG010000010.1"/>
</dbReference>
<dbReference type="Proteomes" id="UP001069090">
    <property type="component" value="Unassembled WGS sequence"/>
</dbReference>
<feature type="domain" description="PKD/Chitinase" evidence="4">
    <location>
        <begin position="247"/>
        <end position="327"/>
    </location>
</feature>
<name>A0A9J6RP20_9GAMM</name>
<sequence>MMELFRMYRQYLKLCVVVLSLAAGSAQAYTAADLIADYPFSGDANDHSGNGHHGIVNGATISTDRHGNTDSAYYFDGSSGISVSSLENYHWGDKLTVSVWYMRTGSAGYQAIVNNGYYSGSSWEIRMGAENGGTAIFTSMFAQGGDIGTLGWLDVSPPLNTWHHAVATYDGAVAKFYVDGQFIAESYGASGDLISTGQPLYIGTVNGSSNFTGFIDDVQIYGVALTSAEVADLYQGVPPQPNNTAPIAVAGASVDSNGNQQLDGSQSSDADGDALTYQWQILGEASARYGEKVLVNDLAPGTYTVTLTVSDATASSTDTINLPIAASGAKGDKGDDGNFSQIIQVTGVESACSGSSVATCPSDYTVISGGHQLANTCGCIPEYRYVINSKKSGNGWTVQMECATSQAFAMCAK</sequence>
<dbReference type="InterPro" id="IPR000601">
    <property type="entry name" value="PKD_dom"/>
</dbReference>
<dbReference type="InterPro" id="IPR035986">
    <property type="entry name" value="PKD_dom_sf"/>
</dbReference>
<gene>
    <name evidence="6" type="ORF">O0V09_12750</name>
</gene>
<dbReference type="AlphaFoldDB" id="A0A9J6RP20"/>
<dbReference type="EMBL" id="JAPTGG010000010">
    <property type="protein sequence ID" value="MCZ0866074.1"/>
    <property type="molecule type" value="Genomic_DNA"/>
</dbReference>
<organism evidence="6 7">
    <name type="scientific">Dasania phycosphaerae</name>
    <dbReference type="NCBI Taxonomy" id="2950436"/>
    <lineage>
        <taxon>Bacteria</taxon>
        <taxon>Pseudomonadati</taxon>
        <taxon>Pseudomonadota</taxon>
        <taxon>Gammaproteobacteria</taxon>
        <taxon>Cellvibrionales</taxon>
        <taxon>Spongiibacteraceae</taxon>
        <taxon>Dasania</taxon>
    </lineage>
</organism>
<reference evidence="6 7" key="1">
    <citation type="submission" date="2022-12" db="EMBL/GenBank/DDBJ databases">
        <title>Dasania phycosphaerae sp. nov., isolated from particulate material of the south coast of Korea.</title>
        <authorList>
            <person name="Jiang Y."/>
        </authorList>
    </citation>
    <scope>NUCLEOTIDE SEQUENCE [LARGE SCALE GENOMIC DNA]</scope>
    <source>
        <strain evidence="6 7">GY-19</strain>
    </source>
</reference>
<dbReference type="SMART" id="SM00560">
    <property type="entry name" value="LamGL"/>
    <property type="match status" value="1"/>
</dbReference>
<dbReference type="InterPro" id="IPR013783">
    <property type="entry name" value="Ig-like_fold"/>
</dbReference>
<evidence type="ECO:0000256" key="1">
    <source>
        <dbReference type="ARBA" id="ARBA00022729"/>
    </source>
</evidence>
<dbReference type="InterPro" id="IPR022409">
    <property type="entry name" value="PKD/Chitinase_dom"/>
</dbReference>
<accession>A0A9J6RP20</accession>
<dbReference type="SUPFAM" id="SSF49899">
    <property type="entry name" value="Concanavalin A-like lectins/glucanases"/>
    <property type="match status" value="1"/>
</dbReference>
<dbReference type="Gene3D" id="2.60.40.10">
    <property type="entry name" value="Immunoglobulins"/>
    <property type="match status" value="1"/>
</dbReference>
<dbReference type="InterPro" id="IPR006558">
    <property type="entry name" value="LamG-like"/>
</dbReference>
<proteinExistence type="predicted"/>
<keyword evidence="7" id="KW-1185">Reference proteome</keyword>
<feature type="domain" description="LamG-like jellyroll fold" evidence="5">
    <location>
        <begin position="93"/>
        <end position="228"/>
    </location>
</feature>
<evidence type="ECO:0000256" key="3">
    <source>
        <dbReference type="SAM" id="SignalP"/>
    </source>
</evidence>
<evidence type="ECO:0000256" key="2">
    <source>
        <dbReference type="ARBA" id="ARBA00023157"/>
    </source>
</evidence>
<feature type="signal peptide" evidence="3">
    <location>
        <begin position="1"/>
        <end position="28"/>
    </location>
</feature>
<evidence type="ECO:0000259" key="4">
    <source>
        <dbReference type="SMART" id="SM00089"/>
    </source>
</evidence>
<dbReference type="InterPro" id="IPR013320">
    <property type="entry name" value="ConA-like_dom_sf"/>
</dbReference>
<evidence type="ECO:0000313" key="7">
    <source>
        <dbReference type="Proteomes" id="UP001069090"/>
    </source>
</evidence>
<keyword evidence="2" id="KW-1015">Disulfide bond</keyword>
<evidence type="ECO:0000313" key="6">
    <source>
        <dbReference type="EMBL" id="MCZ0866074.1"/>
    </source>
</evidence>
<dbReference type="Pfam" id="PF18911">
    <property type="entry name" value="PKD_4"/>
    <property type="match status" value="1"/>
</dbReference>
<comment type="caution">
    <text evidence="6">The sequence shown here is derived from an EMBL/GenBank/DDBJ whole genome shotgun (WGS) entry which is preliminary data.</text>
</comment>
<protein>
    <submittedName>
        <fullName evidence="6">PKD domain-containing protein</fullName>
    </submittedName>
</protein>
<dbReference type="Gene3D" id="2.60.120.200">
    <property type="match status" value="1"/>
</dbReference>
<keyword evidence="1 3" id="KW-0732">Signal</keyword>
<dbReference type="CDD" id="cd00146">
    <property type="entry name" value="PKD"/>
    <property type="match status" value="1"/>
</dbReference>
<dbReference type="SUPFAM" id="SSF49299">
    <property type="entry name" value="PKD domain"/>
    <property type="match status" value="1"/>
</dbReference>
<evidence type="ECO:0000259" key="5">
    <source>
        <dbReference type="SMART" id="SM00560"/>
    </source>
</evidence>
<dbReference type="Pfam" id="PF13385">
    <property type="entry name" value="Laminin_G_3"/>
    <property type="match status" value="1"/>
</dbReference>
<feature type="chain" id="PRO_5039948713" evidence="3">
    <location>
        <begin position="29"/>
        <end position="413"/>
    </location>
</feature>
<dbReference type="SMART" id="SM00089">
    <property type="entry name" value="PKD"/>
    <property type="match status" value="1"/>
</dbReference>